<proteinExistence type="predicted"/>
<protein>
    <submittedName>
        <fullName evidence="1">Uncharacterized protein</fullName>
    </submittedName>
</protein>
<dbReference type="EMBL" id="JACGDG010000012">
    <property type="protein sequence ID" value="MBA6117104.1"/>
    <property type="molecule type" value="Genomic_DNA"/>
</dbReference>
<dbReference type="AlphaFoldDB" id="A0A7W2L284"/>
<reference evidence="1 2" key="1">
    <citation type="submission" date="2020-07" db="EMBL/GenBank/DDBJ databases">
        <title>Diversity of carbapenemase encoding genes among Pseudomonas putida group clinical isolates in a tertiary Brazilian hospital.</title>
        <authorList>
            <person name="Alberto-Lei F."/>
            <person name="Nodari C.S."/>
            <person name="Streling A.P."/>
            <person name="Paulino J.T."/>
            <person name="Bessa-Neto F.O."/>
            <person name="Cayo R."/>
            <person name="Gales A.C."/>
        </authorList>
    </citation>
    <scope>NUCLEOTIDE SEQUENCE [LARGE SCALE GENOMIC DNA]</scope>
    <source>
        <strain evidence="1 2">12464</strain>
    </source>
</reference>
<dbReference type="RefSeq" id="WP_176513268.1">
    <property type="nucleotide sequence ID" value="NZ_CP060529.1"/>
</dbReference>
<accession>A0A7W2L284</accession>
<evidence type="ECO:0000313" key="1">
    <source>
        <dbReference type="EMBL" id="MBA6117104.1"/>
    </source>
</evidence>
<evidence type="ECO:0000313" key="2">
    <source>
        <dbReference type="Proteomes" id="UP000553948"/>
    </source>
</evidence>
<gene>
    <name evidence="1" type="ORF">H4C47_15340</name>
</gene>
<comment type="caution">
    <text evidence="1">The sequence shown here is derived from an EMBL/GenBank/DDBJ whole genome shotgun (WGS) entry which is preliminary data.</text>
</comment>
<organism evidence="1 2">
    <name type="scientific">Pseudomonas putida</name>
    <name type="common">Arthrobacter siderocapsulatus</name>
    <dbReference type="NCBI Taxonomy" id="303"/>
    <lineage>
        <taxon>Bacteria</taxon>
        <taxon>Pseudomonadati</taxon>
        <taxon>Pseudomonadota</taxon>
        <taxon>Gammaproteobacteria</taxon>
        <taxon>Pseudomonadales</taxon>
        <taxon>Pseudomonadaceae</taxon>
        <taxon>Pseudomonas</taxon>
    </lineage>
</organism>
<sequence>MTDKLRFTDKSSEPYKIQQVTSSGPLTVTRGGEPQAITVTVLPALPCKPVLLEAACVYGGVSIPAGRRVHDTELVNYVSVRVESINPLVIQLFATSVVPSFTRMPVEIKIFERDDESRFVLFSIDVKVV</sequence>
<dbReference type="Proteomes" id="UP000553948">
    <property type="component" value="Unassembled WGS sequence"/>
</dbReference>
<name>A0A7W2L284_PSEPU</name>